<comment type="catalytic activity">
    <reaction evidence="1">
        <text>ATP + protein L-histidine = ADP + protein N-phospho-L-histidine.</text>
        <dbReference type="EC" id="2.7.13.3"/>
    </reaction>
</comment>
<dbReference type="InterPro" id="IPR003594">
    <property type="entry name" value="HATPase_dom"/>
</dbReference>
<evidence type="ECO:0000256" key="3">
    <source>
        <dbReference type="ARBA" id="ARBA00022553"/>
    </source>
</evidence>
<keyword evidence="5" id="KW-0812">Transmembrane</keyword>
<dbReference type="PROSITE" id="PS50110">
    <property type="entry name" value="RESPONSE_REGULATORY"/>
    <property type="match status" value="1"/>
</dbReference>
<dbReference type="CDD" id="cd00156">
    <property type="entry name" value="REC"/>
    <property type="match status" value="1"/>
</dbReference>
<evidence type="ECO:0000256" key="5">
    <source>
        <dbReference type="SAM" id="Phobius"/>
    </source>
</evidence>
<dbReference type="SUPFAM" id="SSF47384">
    <property type="entry name" value="Homodimeric domain of signal transducing histidine kinase"/>
    <property type="match status" value="1"/>
</dbReference>
<dbReference type="InterPro" id="IPR000700">
    <property type="entry name" value="PAS-assoc_C"/>
</dbReference>
<dbReference type="OrthoDB" id="5287556at2"/>
<evidence type="ECO:0000259" key="6">
    <source>
        <dbReference type="PROSITE" id="PS50109"/>
    </source>
</evidence>
<dbReference type="SMART" id="SM00388">
    <property type="entry name" value="HisKA"/>
    <property type="match status" value="1"/>
</dbReference>
<dbReference type="InterPro" id="IPR011006">
    <property type="entry name" value="CheY-like_superfamily"/>
</dbReference>
<keyword evidence="10" id="KW-1185">Reference proteome</keyword>
<dbReference type="SUPFAM" id="SSF52172">
    <property type="entry name" value="CheY-like"/>
    <property type="match status" value="1"/>
</dbReference>
<organism evidence="9 10">
    <name type="scientific">Aureliella helgolandensis</name>
    <dbReference type="NCBI Taxonomy" id="2527968"/>
    <lineage>
        <taxon>Bacteria</taxon>
        <taxon>Pseudomonadati</taxon>
        <taxon>Planctomycetota</taxon>
        <taxon>Planctomycetia</taxon>
        <taxon>Pirellulales</taxon>
        <taxon>Pirellulaceae</taxon>
        <taxon>Aureliella</taxon>
    </lineage>
</organism>
<evidence type="ECO:0000313" key="9">
    <source>
        <dbReference type="EMBL" id="QDV23314.1"/>
    </source>
</evidence>
<dbReference type="InterPro" id="IPR036890">
    <property type="entry name" value="HATPase_C_sf"/>
</dbReference>
<evidence type="ECO:0000256" key="2">
    <source>
        <dbReference type="ARBA" id="ARBA00012438"/>
    </source>
</evidence>
<evidence type="ECO:0000256" key="4">
    <source>
        <dbReference type="PROSITE-ProRule" id="PRU00169"/>
    </source>
</evidence>
<dbReference type="AlphaFoldDB" id="A0A518G3Z1"/>
<proteinExistence type="predicted"/>
<feature type="domain" description="PAC" evidence="8">
    <location>
        <begin position="145"/>
        <end position="197"/>
    </location>
</feature>
<dbReference type="Pfam" id="PF02518">
    <property type="entry name" value="HATPase_c"/>
    <property type="match status" value="1"/>
</dbReference>
<dbReference type="Proteomes" id="UP000318017">
    <property type="component" value="Chromosome"/>
</dbReference>
<feature type="transmembrane region" description="Helical" evidence="5">
    <location>
        <begin position="42"/>
        <end position="64"/>
    </location>
</feature>
<dbReference type="Gene3D" id="3.40.50.2300">
    <property type="match status" value="1"/>
</dbReference>
<dbReference type="Pfam" id="PF00072">
    <property type="entry name" value="Response_reg"/>
    <property type="match status" value="1"/>
</dbReference>
<keyword evidence="3" id="KW-0597">Phosphoprotein</keyword>
<dbReference type="InterPro" id="IPR001789">
    <property type="entry name" value="Sig_transdc_resp-reg_receiver"/>
</dbReference>
<dbReference type="KEGG" id="ahel:Q31a_16120"/>
<dbReference type="SUPFAM" id="SSF55874">
    <property type="entry name" value="ATPase domain of HSP90 chaperone/DNA topoisomerase II/histidine kinase"/>
    <property type="match status" value="1"/>
</dbReference>
<dbReference type="Gene3D" id="3.30.450.20">
    <property type="entry name" value="PAS domain"/>
    <property type="match status" value="1"/>
</dbReference>
<dbReference type="SMART" id="SM00448">
    <property type="entry name" value="REC"/>
    <property type="match status" value="1"/>
</dbReference>
<dbReference type="InterPro" id="IPR005467">
    <property type="entry name" value="His_kinase_dom"/>
</dbReference>
<reference evidence="9 10" key="1">
    <citation type="submission" date="2019-02" db="EMBL/GenBank/DDBJ databases">
        <title>Deep-cultivation of Planctomycetes and their phenomic and genomic characterization uncovers novel biology.</title>
        <authorList>
            <person name="Wiegand S."/>
            <person name="Jogler M."/>
            <person name="Boedeker C."/>
            <person name="Pinto D."/>
            <person name="Vollmers J."/>
            <person name="Rivas-Marin E."/>
            <person name="Kohn T."/>
            <person name="Peeters S.H."/>
            <person name="Heuer A."/>
            <person name="Rast P."/>
            <person name="Oberbeckmann S."/>
            <person name="Bunk B."/>
            <person name="Jeske O."/>
            <person name="Meyerdierks A."/>
            <person name="Storesund J.E."/>
            <person name="Kallscheuer N."/>
            <person name="Luecker S."/>
            <person name="Lage O.M."/>
            <person name="Pohl T."/>
            <person name="Merkel B.J."/>
            <person name="Hornburger P."/>
            <person name="Mueller R.-W."/>
            <person name="Bruemmer F."/>
            <person name="Labrenz M."/>
            <person name="Spormann A.M."/>
            <person name="Op den Camp H."/>
            <person name="Overmann J."/>
            <person name="Amann R."/>
            <person name="Jetten M.S.M."/>
            <person name="Mascher T."/>
            <person name="Medema M.H."/>
            <person name="Devos D.P."/>
            <person name="Kaster A.-K."/>
            <person name="Ovreas L."/>
            <person name="Rohde M."/>
            <person name="Galperin M.Y."/>
            <person name="Jogler C."/>
        </authorList>
    </citation>
    <scope>NUCLEOTIDE SEQUENCE [LARGE SCALE GENOMIC DNA]</scope>
    <source>
        <strain evidence="9 10">Q31a</strain>
    </source>
</reference>
<dbReference type="PANTHER" id="PTHR43065">
    <property type="entry name" value="SENSOR HISTIDINE KINASE"/>
    <property type="match status" value="1"/>
</dbReference>
<evidence type="ECO:0000259" key="8">
    <source>
        <dbReference type="PROSITE" id="PS50113"/>
    </source>
</evidence>
<evidence type="ECO:0000256" key="1">
    <source>
        <dbReference type="ARBA" id="ARBA00000085"/>
    </source>
</evidence>
<sequence>MAIIAQALAVPTGGVLQSDNVSLPTNAPFSGPWFSFAELSSVGLSILGLVLIFSIWLITLRMQVRRKTKSLMRMSAMLNSSYEAIGEGILIVGNDGEFLNCTRRVSEILDRQVPEEKIPLRESLAKCMGDRLAFQELWNGVGATSRTETQEFPLRGGRGYVSVYTSPVLDDQGVAIARLWAFDDITKRKELEASLLQSQKMEAIGRLAGGVAHDFNNILMEISGNLELIQLTPEQSVSSVRELLEKTEQASDRAARLIKNLLGFSRRSAVELRFASVLPVVERLVQLLQYTLEPSIQLEETHAPDLWFVEFDEAQLQQVLLNICLNARDAILDKQGTITIATENTTLEGQEYVSISITDSGEGMSEEVRNKIFEPFFTTKAQGMGTGLGLALSYGIIQQHRGQIECTSSPQRGTTFRVMLPRATEAAKNKQQQVPQTDALRVDRDFHILLGDDSDAVRHYCAAILRSAGYRVTDFSNGAQVLQAFDSGPKVDLALIELTMPVMSGRETFCAIRSEYPNLPIIIYSGYAFDINDFIAATGEAPSAFIQKPFRRKQLLSVVQGALQSVEPLD</sequence>
<keyword evidence="5" id="KW-1133">Transmembrane helix</keyword>
<dbReference type="CDD" id="cd00082">
    <property type="entry name" value="HisKA"/>
    <property type="match status" value="1"/>
</dbReference>
<dbReference type="Gene3D" id="1.10.287.130">
    <property type="match status" value="1"/>
</dbReference>
<dbReference type="Gene3D" id="3.30.565.10">
    <property type="entry name" value="Histidine kinase-like ATPase, C-terminal domain"/>
    <property type="match status" value="1"/>
</dbReference>
<dbReference type="PRINTS" id="PR00344">
    <property type="entry name" value="BCTRLSENSOR"/>
</dbReference>
<evidence type="ECO:0000259" key="7">
    <source>
        <dbReference type="PROSITE" id="PS50110"/>
    </source>
</evidence>
<dbReference type="PANTHER" id="PTHR43065:SF42">
    <property type="entry name" value="TWO-COMPONENT SENSOR PPRA"/>
    <property type="match status" value="1"/>
</dbReference>
<feature type="domain" description="Response regulatory" evidence="7">
    <location>
        <begin position="447"/>
        <end position="563"/>
    </location>
</feature>
<dbReference type="EC" id="2.7.13.3" evidence="2"/>
<dbReference type="SMART" id="SM00387">
    <property type="entry name" value="HATPase_c"/>
    <property type="match status" value="1"/>
</dbReference>
<dbReference type="InterPro" id="IPR035965">
    <property type="entry name" value="PAS-like_dom_sf"/>
</dbReference>
<evidence type="ECO:0000313" key="10">
    <source>
        <dbReference type="Proteomes" id="UP000318017"/>
    </source>
</evidence>
<dbReference type="RefSeq" id="WP_145076158.1">
    <property type="nucleotide sequence ID" value="NZ_CP036298.1"/>
</dbReference>
<feature type="domain" description="Histidine kinase" evidence="6">
    <location>
        <begin position="210"/>
        <end position="424"/>
    </location>
</feature>
<dbReference type="PROSITE" id="PS50109">
    <property type="entry name" value="HIS_KIN"/>
    <property type="match status" value="1"/>
</dbReference>
<keyword evidence="5" id="KW-0472">Membrane</keyword>
<dbReference type="Pfam" id="PF00512">
    <property type="entry name" value="HisKA"/>
    <property type="match status" value="1"/>
</dbReference>
<name>A0A518G3Z1_9BACT</name>
<comment type="caution">
    <text evidence="4">Lacks conserved residue(s) required for the propagation of feature annotation.</text>
</comment>
<dbReference type="InterPro" id="IPR036097">
    <property type="entry name" value="HisK_dim/P_sf"/>
</dbReference>
<accession>A0A518G3Z1</accession>
<dbReference type="InterPro" id="IPR003661">
    <property type="entry name" value="HisK_dim/P_dom"/>
</dbReference>
<protein>
    <recommendedName>
        <fullName evidence="2">histidine kinase</fullName>
        <ecNumber evidence="2">2.7.13.3</ecNumber>
    </recommendedName>
</protein>
<gene>
    <name evidence="9" type="ORF">Q31a_16120</name>
</gene>
<dbReference type="SUPFAM" id="SSF55785">
    <property type="entry name" value="PYP-like sensor domain (PAS domain)"/>
    <property type="match status" value="1"/>
</dbReference>
<dbReference type="InterPro" id="IPR004358">
    <property type="entry name" value="Sig_transdc_His_kin-like_C"/>
</dbReference>
<dbReference type="GO" id="GO:0000155">
    <property type="term" value="F:phosphorelay sensor kinase activity"/>
    <property type="evidence" value="ECO:0007669"/>
    <property type="project" value="InterPro"/>
</dbReference>
<dbReference type="PROSITE" id="PS50113">
    <property type="entry name" value="PAC"/>
    <property type="match status" value="1"/>
</dbReference>
<dbReference type="EMBL" id="CP036298">
    <property type="protein sequence ID" value="QDV23314.1"/>
    <property type="molecule type" value="Genomic_DNA"/>
</dbReference>